<dbReference type="PANTHER" id="PTHR44688">
    <property type="entry name" value="DNA-BINDING TRANSCRIPTIONAL ACTIVATOR DEVR_DOSR"/>
    <property type="match status" value="1"/>
</dbReference>
<dbReference type="SUPFAM" id="SSF46894">
    <property type="entry name" value="C-terminal effector domain of the bipartite response regulators"/>
    <property type="match status" value="1"/>
</dbReference>
<dbReference type="InterPro" id="IPR016032">
    <property type="entry name" value="Sig_transdc_resp-reg_C-effctor"/>
</dbReference>
<keyword evidence="3" id="KW-0804">Transcription</keyword>
<dbReference type="Pfam" id="PF00196">
    <property type="entry name" value="GerE"/>
    <property type="match status" value="1"/>
</dbReference>
<feature type="domain" description="HTH luxR-type" evidence="4">
    <location>
        <begin position="183"/>
        <end position="248"/>
    </location>
</feature>
<dbReference type="PRINTS" id="PR00038">
    <property type="entry name" value="HTHLUXR"/>
</dbReference>
<dbReference type="Gene3D" id="1.10.10.10">
    <property type="entry name" value="Winged helix-like DNA-binding domain superfamily/Winged helix DNA-binding domain"/>
    <property type="match status" value="1"/>
</dbReference>
<dbReference type="InterPro" id="IPR035965">
    <property type="entry name" value="PAS-like_dom_sf"/>
</dbReference>
<keyword evidence="1" id="KW-0805">Transcription regulation</keyword>
<evidence type="ECO:0000259" key="4">
    <source>
        <dbReference type="PROSITE" id="PS50043"/>
    </source>
</evidence>
<protein>
    <submittedName>
        <fullName evidence="5">PAS domain-containing protein</fullName>
    </submittedName>
</protein>
<dbReference type="PROSITE" id="PS50043">
    <property type="entry name" value="HTH_LUXR_2"/>
    <property type="match status" value="1"/>
</dbReference>
<evidence type="ECO:0000256" key="1">
    <source>
        <dbReference type="ARBA" id="ARBA00023015"/>
    </source>
</evidence>
<proteinExistence type="predicted"/>
<dbReference type="CDD" id="cd06170">
    <property type="entry name" value="LuxR_C_like"/>
    <property type="match status" value="1"/>
</dbReference>
<dbReference type="InterPro" id="IPR000792">
    <property type="entry name" value="Tscrpt_reg_LuxR_C"/>
</dbReference>
<dbReference type="PROSITE" id="PS00622">
    <property type="entry name" value="HTH_LUXR_1"/>
    <property type="match status" value="1"/>
</dbReference>
<evidence type="ECO:0000256" key="3">
    <source>
        <dbReference type="ARBA" id="ARBA00023163"/>
    </source>
</evidence>
<dbReference type="PANTHER" id="PTHR44688:SF16">
    <property type="entry name" value="DNA-BINDING TRANSCRIPTIONAL ACTIVATOR DEVR_DOSR"/>
    <property type="match status" value="1"/>
</dbReference>
<dbReference type="RefSeq" id="WP_209146592.1">
    <property type="nucleotide sequence ID" value="NZ_JAGHKP010000003.1"/>
</dbReference>
<dbReference type="Proteomes" id="UP000679126">
    <property type="component" value="Unassembled WGS sequence"/>
</dbReference>
<dbReference type="SUPFAM" id="SSF55785">
    <property type="entry name" value="PYP-like sensor domain (PAS domain)"/>
    <property type="match status" value="1"/>
</dbReference>
<reference evidence="6" key="1">
    <citation type="submission" date="2021-03" db="EMBL/GenBank/DDBJ databases">
        <title>Assistant Professor.</title>
        <authorList>
            <person name="Huq M.A."/>
        </authorList>
    </citation>
    <scope>NUCLEOTIDE SEQUENCE [LARGE SCALE GENOMIC DNA]</scope>
    <source>
        <strain evidence="6">MAH-28</strain>
    </source>
</reference>
<organism evidence="5 6">
    <name type="scientific">Chitinophaga chungangae</name>
    <dbReference type="NCBI Taxonomy" id="2821488"/>
    <lineage>
        <taxon>Bacteria</taxon>
        <taxon>Pseudomonadati</taxon>
        <taxon>Bacteroidota</taxon>
        <taxon>Chitinophagia</taxon>
        <taxon>Chitinophagales</taxon>
        <taxon>Chitinophagaceae</taxon>
        <taxon>Chitinophaga</taxon>
    </lineage>
</organism>
<dbReference type="SMART" id="SM00421">
    <property type="entry name" value="HTH_LUXR"/>
    <property type="match status" value="1"/>
</dbReference>
<dbReference type="EMBL" id="JAGHKP010000003">
    <property type="protein sequence ID" value="MBO9153590.1"/>
    <property type="molecule type" value="Genomic_DNA"/>
</dbReference>
<dbReference type="InterPro" id="IPR013655">
    <property type="entry name" value="PAS_fold_3"/>
</dbReference>
<sequence length="250" mass="28554">MKPQIRKLYQVWEHEMKSVEKTDIPVRFDEIVSSVFTAGPSYFYVIDFFDMTLSHMSASVKEIHGLEPRSLTFRDILDLIHPDDAGFVEKAEAAIISKFEEIGWDKLMKYKGSYCLRMKGADGGYRLFLHQHLVLTRDMNGGYAKCLNIHTDISHLVSVNNYKLSLIGLDDEPSYCDMHVLNDQPGSLRFTRREMEVLRLIAEGLTTVQISQKLNLAMDTVKNHRRNILSKAGVKNTAELIRSCVLNGLI</sequence>
<dbReference type="Pfam" id="PF08447">
    <property type="entry name" value="PAS_3"/>
    <property type="match status" value="1"/>
</dbReference>
<keyword evidence="2" id="KW-0238">DNA-binding</keyword>
<accession>A0ABS3YFY7</accession>
<evidence type="ECO:0000256" key="2">
    <source>
        <dbReference type="ARBA" id="ARBA00023125"/>
    </source>
</evidence>
<evidence type="ECO:0000313" key="5">
    <source>
        <dbReference type="EMBL" id="MBO9153590.1"/>
    </source>
</evidence>
<dbReference type="InterPro" id="IPR036388">
    <property type="entry name" value="WH-like_DNA-bd_sf"/>
</dbReference>
<comment type="caution">
    <text evidence="5">The sequence shown here is derived from an EMBL/GenBank/DDBJ whole genome shotgun (WGS) entry which is preliminary data.</text>
</comment>
<name>A0ABS3YFY7_9BACT</name>
<dbReference type="Gene3D" id="3.30.450.20">
    <property type="entry name" value="PAS domain"/>
    <property type="match status" value="1"/>
</dbReference>
<evidence type="ECO:0000313" key="6">
    <source>
        <dbReference type="Proteomes" id="UP000679126"/>
    </source>
</evidence>
<keyword evidence="6" id="KW-1185">Reference proteome</keyword>
<gene>
    <name evidence="5" type="ORF">J7I43_15280</name>
</gene>